<evidence type="ECO:0000313" key="12">
    <source>
        <dbReference type="Proteomes" id="UP000024837"/>
    </source>
</evidence>
<dbReference type="GO" id="GO:1990456">
    <property type="term" value="P:mitochondrion-endoplasmic reticulum membrane tethering"/>
    <property type="evidence" value="ECO:0007669"/>
    <property type="project" value="EnsemblFungi"/>
</dbReference>
<dbReference type="Pfam" id="PF10296">
    <property type="entry name" value="MMM1"/>
    <property type="match status" value="1"/>
</dbReference>
<keyword evidence="4 8" id="KW-1133">Transmembrane helix</keyword>
<comment type="subunit">
    <text evidence="8">Homodimer. Component of the ER-mitochondria encounter structure (ERMES) or MDM complex, composed of MMM1, MDM10, MDM12 and MDM34. A MMM1 homodimer associates with one molecule of MDM12 on each side in a pairwise head-to-tail manner, and the SMP-LTD domains of MMM1 and MDM12 generate a continuous hydrophobic tunnel for phospholipid trafficking.</text>
</comment>
<dbReference type="GO" id="GO:0032865">
    <property type="term" value="C:ERMES complex"/>
    <property type="evidence" value="ECO:0007669"/>
    <property type="project" value="UniProtKB-UniRule"/>
</dbReference>
<dbReference type="HOGENOM" id="CLU_567441_0_0_1"/>
<organism evidence="11 12">
    <name type="scientific">Drechslerella stenobrocha 248</name>
    <dbReference type="NCBI Taxonomy" id="1043628"/>
    <lineage>
        <taxon>Eukaryota</taxon>
        <taxon>Fungi</taxon>
        <taxon>Dikarya</taxon>
        <taxon>Ascomycota</taxon>
        <taxon>Pezizomycotina</taxon>
        <taxon>Orbiliomycetes</taxon>
        <taxon>Orbiliales</taxon>
        <taxon>Orbiliaceae</taxon>
        <taxon>Drechslerella</taxon>
    </lineage>
</organism>
<keyword evidence="1" id="KW-0813">Transport</keyword>
<dbReference type="GO" id="GO:0045040">
    <property type="term" value="P:protein insertion into mitochondrial outer membrane"/>
    <property type="evidence" value="ECO:0007669"/>
    <property type="project" value="UniProtKB-UniRule"/>
</dbReference>
<keyword evidence="2 8" id="KW-0812">Transmembrane</keyword>
<dbReference type="CDD" id="cd21671">
    <property type="entry name" value="SMP_Mmm1"/>
    <property type="match status" value="1"/>
</dbReference>
<dbReference type="AlphaFoldDB" id="W7I7J5"/>
<dbReference type="GO" id="GO:0008289">
    <property type="term" value="F:lipid binding"/>
    <property type="evidence" value="ECO:0007669"/>
    <property type="project" value="UniProtKB-KW"/>
</dbReference>
<dbReference type="PANTHER" id="PTHR13466:SF0">
    <property type="entry name" value="SMP-LTD DOMAIN-CONTAINING PROTEIN"/>
    <property type="match status" value="1"/>
</dbReference>
<comment type="subcellular location">
    <subcellularLocation>
        <location evidence="8">Endoplasmic reticulum membrane</location>
        <topology evidence="8">Single-pass type I membrane protein</topology>
    </subcellularLocation>
    <text evidence="8">The ERMES/MDM complex localizes to a few discrete foci (around 10 per single cell), that represent mitochondria-endoplasmic reticulum junctions. These foci are often found next to mtDNA nucleoids.</text>
</comment>
<keyword evidence="6" id="KW-0446">Lipid-binding</keyword>
<accession>W7I7J5</accession>
<evidence type="ECO:0000256" key="7">
    <source>
        <dbReference type="ARBA" id="ARBA00023136"/>
    </source>
</evidence>
<dbReference type="HAMAP" id="MF_03103">
    <property type="entry name" value="Mmm1"/>
    <property type="match status" value="1"/>
</dbReference>
<dbReference type="GO" id="GO:0015917">
    <property type="term" value="P:aminophospholipid transport"/>
    <property type="evidence" value="ECO:0007669"/>
    <property type="project" value="EnsemblFungi"/>
</dbReference>
<comment type="function">
    <text evidence="8">Component of the ERMES/MDM complex, which serves as a molecular tether to connect the endoplasmic reticulum (ER) and mitochondria. Components of this complex are involved in the control of mitochondrial shape and protein biogenesis, and function in nonvesicular lipid trafficking between the ER and mitochondria. The MDM12-MMM1 subcomplex functions in the major beta-barrel assembly pathway that is responsible for biogenesis of all outer membrane beta-barrel proteins, and acts in a late step after the SAM complex. The MDM10-MDM12-MMM1 subcomplex further acts in the TOM40-specific pathway after the action of the MDM12-MMM1 complex. Essential for establishing and maintaining the structure of mitochondria and maintenance of mtDNA nucleoids.</text>
</comment>
<feature type="region of interest" description="Disordered" evidence="9">
    <location>
        <begin position="45"/>
        <end position="75"/>
    </location>
</feature>
<dbReference type="GO" id="GO:0005789">
    <property type="term" value="C:endoplasmic reticulum membrane"/>
    <property type="evidence" value="ECO:0007669"/>
    <property type="project" value="UniProtKB-SubCell"/>
</dbReference>
<dbReference type="InterPro" id="IPR027537">
    <property type="entry name" value="Mmm1"/>
</dbReference>
<keyword evidence="7 8" id="KW-0472">Membrane</keyword>
<dbReference type="GO" id="GO:0070096">
    <property type="term" value="P:mitochondrial outer membrane translocase complex assembly"/>
    <property type="evidence" value="ECO:0007669"/>
    <property type="project" value="EnsemblFungi"/>
</dbReference>
<feature type="topological domain" description="Cytoplasmic" evidence="8">
    <location>
        <begin position="156"/>
        <end position="481"/>
    </location>
</feature>
<dbReference type="EMBL" id="KI966401">
    <property type="protein sequence ID" value="EWC48293.1"/>
    <property type="molecule type" value="Genomic_DNA"/>
</dbReference>
<evidence type="ECO:0000256" key="8">
    <source>
        <dbReference type="HAMAP-Rule" id="MF_03103"/>
    </source>
</evidence>
<feature type="topological domain" description="Lumenal" evidence="8">
    <location>
        <begin position="1"/>
        <end position="134"/>
    </location>
</feature>
<keyword evidence="12" id="KW-1185">Reference proteome</keyword>
<evidence type="ECO:0000259" key="10">
    <source>
        <dbReference type="PROSITE" id="PS51847"/>
    </source>
</evidence>
<evidence type="ECO:0000256" key="1">
    <source>
        <dbReference type="ARBA" id="ARBA00022448"/>
    </source>
</evidence>
<proteinExistence type="inferred from homology"/>
<reference evidence="11 12" key="1">
    <citation type="submission" date="2013-05" db="EMBL/GenBank/DDBJ databases">
        <title>Drechslerella stenobrocha genome reveals carnivorous origination and mechanical trapping mechanism of predatory fungi.</title>
        <authorList>
            <person name="Liu X."/>
            <person name="Zhang W."/>
            <person name="Liu K."/>
        </authorList>
    </citation>
    <scope>NUCLEOTIDE SEQUENCE [LARGE SCALE GENOMIC DNA]</scope>
    <source>
        <strain evidence="11 12">248</strain>
    </source>
</reference>
<evidence type="ECO:0000256" key="2">
    <source>
        <dbReference type="ARBA" id="ARBA00022692"/>
    </source>
</evidence>
<dbReference type="InterPro" id="IPR031468">
    <property type="entry name" value="SMP_LBD"/>
</dbReference>
<dbReference type="Proteomes" id="UP000024837">
    <property type="component" value="Unassembled WGS sequence"/>
</dbReference>
<keyword evidence="3 8" id="KW-0256">Endoplasmic reticulum</keyword>
<evidence type="ECO:0000256" key="4">
    <source>
        <dbReference type="ARBA" id="ARBA00022989"/>
    </source>
</evidence>
<name>W7I7J5_9PEZI</name>
<dbReference type="GO" id="GO:0120013">
    <property type="term" value="F:lipid transfer activity"/>
    <property type="evidence" value="ECO:0007669"/>
    <property type="project" value="EnsemblFungi"/>
</dbReference>
<comment type="similarity">
    <text evidence="8">Belongs to the MMM1 family.</text>
</comment>
<evidence type="ECO:0000256" key="3">
    <source>
        <dbReference type="ARBA" id="ARBA00022824"/>
    </source>
</evidence>
<feature type="region of interest" description="Disordered" evidence="9">
    <location>
        <begin position="411"/>
        <end position="481"/>
    </location>
</feature>
<protein>
    <recommendedName>
        <fullName evidence="8">Maintenance of mitochondrial morphology protein 1</fullName>
    </recommendedName>
</protein>
<evidence type="ECO:0000256" key="6">
    <source>
        <dbReference type="ARBA" id="ARBA00023121"/>
    </source>
</evidence>
<dbReference type="OrthoDB" id="5599157at2759"/>
<evidence type="ECO:0000256" key="9">
    <source>
        <dbReference type="SAM" id="MobiDB-lite"/>
    </source>
</evidence>
<sequence>MFTINLVDINLKCQPARRRAPGCFRPPAPFSPLSPHLSPRLRLRTHERSTSTPPPGAGGGRRGDEDDPPTTAPGTAEIFKVSSSALLLISFTPPYLLRPNPGLQRYKRTHAHPMGSKAMLTWDAEWCSWSFLQGFLIGQLSVIIMICAFIKYFIFSDPSTDKTPKRSASQKGRTKTIHKKKSTVLRNPPPMTTATILSKTYYNVHSHQPESLDWFNVLIAQAIAQFRDDARTDGAILDSLNKVINGPNKPDFLDRIKITEISLGEDFPIFSNCRITPSPDEPGKLQARMDVDLSDVITLGVETRLLLNYPKPLVAVLPVGLSVSILRFSGTLSISFIPSQENTSNSTTLTFSLLDDYRLDLSVRSLVGARSRLQDVPKIAQLIESRIHAWIDERVVEPKFQQIVLPSLWPRKHTTREHAPEPSTDSDGPDKNNGTFNFRGEGEGSIRSSGNAGFGSHRSNPMRQRRTPLMAMHHHDAYPAN</sequence>
<evidence type="ECO:0000256" key="5">
    <source>
        <dbReference type="ARBA" id="ARBA00023055"/>
    </source>
</evidence>
<feature type="domain" description="SMP-LTD" evidence="10">
    <location>
        <begin position="208"/>
        <end position="406"/>
    </location>
</feature>
<dbReference type="PANTHER" id="PTHR13466">
    <property type="entry name" value="TEX2 PROTEIN-RELATED"/>
    <property type="match status" value="1"/>
</dbReference>
<gene>
    <name evidence="8" type="primary">MMM1</name>
    <name evidence="11" type="ORF">DRE_02397</name>
</gene>
<dbReference type="InterPro" id="IPR019411">
    <property type="entry name" value="MMM1_dom"/>
</dbReference>
<keyword evidence="5" id="KW-0445">Lipid transport</keyword>
<dbReference type="PROSITE" id="PS51847">
    <property type="entry name" value="SMP"/>
    <property type="match status" value="1"/>
</dbReference>
<evidence type="ECO:0000313" key="11">
    <source>
        <dbReference type="EMBL" id="EWC48293.1"/>
    </source>
</evidence>